<evidence type="ECO:0000256" key="1">
    <source>
        <dbReference type="SAM" id="MobiDB-lite"/>
    </source>
</evidence>
<reference evidence="2" key="1">
    <citation type="submission" date="2021-01" db="EMBL/GenBank/DDBJ databases">
        <authorList>
            <person name="Kaushik A."/>
        </authorList>
    </citation>
    <scope>NUCLEOTIDE SEQUENCE</scope>
    <source>
        <strain evidence="2">AG5</strain>
    </source>
</reference>
<feature type="compositionally biased region" description="Basic residues" evidence="1">
    <location>
        <begin position="1"/>
        <end position="11"/>
    </location>
</feature>
<evidence type="ECO:0000313" key="3">
    <source>
        <dbReference type="Proteomes" id="UP000663827"/>
    </source>
</evidence>
<feature type="compositionally biased region" description="Polar residues" evidence="1">
    <location>
        <begin position="126"/>
        <end position="140"/>
    </location>
</feature>
<protein>
    <recommendedName>
        <fullName evidence="4">Peroxisomal membrane protein 4</fullName>
    </recommendedName>
</protein>
<feature type="compositionally biased region" description="Basic residues" evidence="1">
    <location>
        <begin position="70"/>
        <end position="87"/>
    </location>
</feature>
<feature type="region of interest" description="Disordered" evidence="1">
    <location>
        <begin position="319"/>
        <end position="353"/>
    </location>
</feature>
<accession>A0A8H3HKK3</accession>
<dbReference type="AlphaFoldDB" id="A0A8H3HKK3"/>
<sequence length="658" mass="73615">MGKFSIRRHKRGLSDSATIITVEPSMSPSQRSLYGSIISNRPRNRLQKSQHSPPSPQDENNDAPTDATKRPQRRLLRRFRLPHHHRTGSLEEKKTTIPPEQKPHFNSLPTSPNRSLGLRGRRYASRNWSDNDIRPPSSSRVPYATPRGSVGSSADILLTPIRGSTAISDEDFVFLTSDGREEFVHSWGEGAGSPEPTTQALFAGPDSEIRSHPVLLEPIVIEPTYTPHEPLPLEYKPSPPPTLEILPHSTPEPEPEHEAEEPLTPMSSSSETRTITNTIVEINQNPPGVTSMVLLAAEAEEVVKEPSLQAIHVVEPTLPPREPKVSFQEPTSSPTSTKSEVSTTPLTIDTELPSQRNIIPFPSDLESARTPIVQQWPDSTAIAEPVQPHTTRVAWATSVYQTAEGIMLLALDCYRWLLRKGFRNDLHQLSFSYIPFYYHSKLQVGPKVMSSLESIVRDPRFRDYLAILKGARNGFVYGVKIRFPHALLMAILFGRGDWSQRARTIFKATKQHATNLAKFVTIYKTLLLIQRRANGGKEKSADSFLAGLIGGYVVFGDRTAINEQIVLYVCSRVVASFIPRAFPSAPHNPNGDVLTPTRSVPPDSRVFSVFAALSWGAVMWLFKYRPETLQPGMANSMQYLYRDSEAWSSLKTLLWYNK</sequence>
<dbReference type="PANTHER" id="PTHR15460">
    <property type="entry name" value="PEROXISOMAL MEMBRANE PROTEIN 4"/>
    <property type="match status" value="1"/>
</dbReference>
<feature type="compositionally biased region" description="Low complexity" evidence="1">
    <location>
        <begin position="330"/>
        <end position="345"/>
    </location>
</feature>
<evidence type="ECO:0008006" key="4">
    <source>
        <dbReference type="Google" id="ProtNLM"/>
    </source>
</evidence>
<dbReference type="InterPro" id="IPR019531">
    <property type="entry name" value="Pmp4"/>
</dbReference>
<name>A0A8H3HKK3_9AGAM</name>
<feature type="region of interest" description="Disordered" evidence="1">
    <location>
        <begin position="1"/>
        <end position="146"/>
    </location>
</feature>
<dbReference type="GO" id="GO:0005778">
    <property type="term" value="C:peroxisomal membrane"/>
    <property type="evidence" value="ECO:0007669"/>
    <property type="project" value="TreeGrafter"/>
</dbReference>
<gene>
    <name evidence="2" type="ORF">RDB_LOCUS3913</name>
</gene>
<feature type="region of interest" description="Disordered" evidence="1">
    <location>
        <begin position="239"/>
        <end position="271"/>
    </location>
</feature>
<dbReference type="Pfam" id="PF02466">
    <property type="entry name" value="Tim17"/>
    <property type="match status" value="1"/>
</dbReference>
<dbReference type="Proteomes" id="UP000663827">
    <property type="component" value="Unassembled WGS sequence"/>
</dbReference>
<dbReference type="EMBL" id="CAJNJQ010000091">
    <property type="protein sequence ID" value="CAE7055507.1"/>
    <property type="molecule type" value="Genomic_DNA"/>
</dbReference>
<evidence type="ECO:0000313" key="2">
    <source>
        <dbReference type="EMBL" id="CAE7055507.1"/>
    </source>
</evidence>
<feature type="compositionally biased region" description="Polar residues" evidence="1">
    <location>
        <begin position="15"/>
        <end position="41"/>
    </location>
</feature>
<dbReference type="PANTHER" id="PTHR15460:SF3">
    <property type="entry name" value="PEROXISOMAL MEMBRANE PROTEIN 4"/>
    <property type="match status" value="1"/>
</dbReference>
<organism evidence="2 3">
    <name type="scientific">Rhizoctonia solani</name>
    <dbReference type="NCBI Taxonomy" id="456999"/>
    <lineage>
        <taxon>Eukaryota</taxon>
        <taxon>Fungi</taxon>
        <taxon>Dikarya</taxon>
        <taxon>Basidiomycota</taxon>
        <taxon>Agaricomycotina</taxon>
        <taxon>Agaricomycetes</taxon>
        <taxon>Cantharellales</taxon>
        <taxon>Ceratobasidiaceae</taxon>
        <taxon>Rhizoctonia</taxon>
    </lineage>
</organism>
<comment type="caution">
    <text evidence="2">The sequence shown here is derived from an EMBL/GenBank/DDBJ whole genome shotgun (WGS) entry which is preliminary data.</text>
</comment>
<proteinExistence type="predicted"/>